<name>A0A2T7DCR3_9POAL</name>
<evidence type="ECO:0000259" key="2">
    <source>
        <dbReference type="Pfam" id="PF17800"/>
    </source>
</evidence>
<dbReference type="STRING" id="1504633.A0A2T7DCR3"/>
<organism evidence="3 4">
    <name type="scientific">Panicum hallii var. hallii</name>
    <dbReference type="NCBI Taxonomy" id="1504633"/>
    <lineage>
        <taxon>Eukaryota</taxon>
        <taxon>Viridiplantae</taxon>
        <taxon>Streptophyta</taxon>
        <taxon>Embryophyta</taxon>
        <taxon>Tracheophyta</taxon>
        <taxon>Spermatophyta</taxon>
        <taxon>Magnoliopsida</taxon>
        <taxon>Liliopsida</taxon>
        <taxon>Poales</taxon>
        <taxon>Poaceae</taxon>
        <taxon>PACMAD clade</taxon>
        <taxon>Panicoideae</taxon>
        <taxon>Panicodae</taxon>
        <taxon>Paniceae</taxon>
        <taxon>Panicinae</taxon>
        <taxon>Panicum</taxon>
        <taxon>Panicum sect. Panicum</taxon>
    </lineage>
</organism>
<evidence type="ECO:0000313" key="4">
    <source>
        <dbReference type="Proteomes" id="UP000244336"/>
    </source>
</evidence>
<feature type="compositionally biased region" description="Polar residues" evidence="1">
    <location>
        <begin position="320"/>
        <end position="333"/>
    </location>
</feature>
<proteinExistence type="predicted"/>
<reference evidence="3 4" key="1">
    <citation type="submission" date="2018-04" db="EMBL/GenBank/DDBJ databases">
        <title>WGS assembly of Panicum hallii var. hallii HAL2.</title>
        <authorList>
            <person name="Lovell J."/>
            <person name="Jenkins J."/>
            <person name="Lowry D."/>
            <person name="Mamidi S."/>
            <person name="Sreedasyam A."/>
            <person name="Weng X."/>
            <person name="Barry K."/>
            <person name="Bonette J."/>
            <person name="Campitelli B."/>
            <person name="Daum C."/>
            <person name="Gordon S."/>
            <person name="Gould B."/>
            <person name="Lipzen A."/>
            <person name="MacQueen A."/>
            <person name="Palacio-Mejia J."/>
            <person name="Plott C."/>
            <person name="Shakirov E."/>
            <person name="Shu S."/>
            <person name="Yoshinaga Y."/>
            <person name="Zane M."/>
            <person name="Rokhsar D."/>
            <person name="Grimwood J."/>
            <person name="Schmutz J."/>
            <person name="Juenger T."/>
        </authorList>
    </citation>
    <scope>NUCLEOTIDE SEQUENCE [LARGE SCALE GENOMIC DNA]</scope>
    <source>
        <strain evidence="4">cv. HAL2</strain>
    </source>
</reference>
<dbReference type="AlphaFoldDB" id="A0A2T7DCR3"/>
<feature type="domain" description="Nucleoplasmin-like" evidence="2">
    <location>
        <begin position="101"/>
        <end position="185"/>
    </location>
</feature>
<protein>
    <recommendedName>
        <fullName evidence="2">Nucleoplasmin-like domain-containing protein</fullName>
    </recommendedName>
</protein>
<feature type="compositionally biased region" description="Basic and acidic residues" evidence="1">
    <location>
        <begin position="222"/>
        <end position="233"/>
    </location>
</feature>
<evidence type="ECO:0000256" key="1">
    <source>
        <dbReference type="SAM" id="MobiDB-lite"/>
    </source>
</evidence>
<dbReference type="Gene3D" id="2.60.120.340">
    <property type="entry name" value="Nucleoplasmin core domain"/>
    <property type="match status" value="1"/>
</dbReference>
<keyword evidence="4" id="KW-1185">Reference proteome</keyword>
<feature type="compositionally biased region" description="Polar residues" evidence="1">
    <location>
        <begin position="342"/>
        <end position="358"/>
    </location>
</feature>
<dbReference type="InterPro" id="IPR041232">
    <property type="entry name" value="NPL"/>
</dbReference>
<feature type="region of interest" description="Disordered" evidence="1">
    <location>
        <begin position="62"/>
        <end position="90"/>
    </location>
</feature>
<feature type="compositionally biased region" description="Acidic residues" evidence="1">
    <location>
        <begin position="252"/>
        <end position="289"/>
    </location>
</feature>
<evidence type="ECO:0000313" key="3">
    <source>
        <dbReference type="EMBL" id="PUZ53376.1"/>
    </source>
</evidence>
<gene>
    <name evidence="3" type="ORF">GQ55_5G047900</name>
</gene>
<dbReference type="OrthoDB" id="2019803at2759"/>
<dbReference type="Pfam" id="PF17800">
    <property type="entry name" value="NPL"/>
    <property type="match status" value="1"/>
</dbReference>
<feature type="region of interest" description="Disordered" evidence="1">
    <location>
        <begin position="216"/>
        <end position="385"/>
    </location>
</feature>
<accession>A0A2T7DCR3</accession>
<dbReference type="EMBL" id="CM009753">
    <property type="protein sequence ID" value="PUZ53376.1"/>
    <property type="molecule type" value="Genomic_DNA"/>
</dbReference>
<dbReference type="Proteomes" id="UP000244336">
    <property type="component" value="Chromosome 5"/>
</dbReference>
<dbReference type="Gramene" id="PUZ53376">
    <property type="protein sequence ID" value="PUZ53376"/>
    <property type="gene ID" value="GQ55_5G047900"/>
</dbReference>
<feature type="compositionally biased region" description="Polar residues" evidence="1">
    <location>
        <begin position="374"/>
        <end position="385"/>
    </location>
</feature>
<sequence length="385" mass="41837">MLWVGKRSRTKPITDSKKTMRAHWAKIEFAVPVSPRLAVCYAFLPTRLSFLFPSCPYSAPSCRSPKPSPLQKQRGGEKPPGIRRRGVPPPQAMDIARCRHWGVLVRPGETVKCNPGELYCHISQIALQDDKGNEDVRVFVKVDGNRIPIGTLSVDKYPQCKIGLVFEKEFELLHSSKTSNISALGFTFRGHKIKSYSDTSTDEDDDSDEEVPLAIPLYPNADDDKSKETENGAEKPAATQFRKLKNACDVGGTDDDDSDENAVDSAEVESGDDEDSNDQDGSESSDEVGEALKNAIGKIRPAETPLRTPVEKKAKIATPSMGNKTGSGSTNRSGYVHVATPYPSSKQVKKTPSSSTALSEPLAIPASRAARLSTPRSGYSLQGEA</sequence>